<name>Q475F0_CUPPJ</name>
<organism evidence="1">
    <name type="scientific">Cupriavidus pinatubonensis (strain JMP 134 / LMG 1197)</name>
    <name type="common">Cupriavidus necator (strain JMP 134)</name>
    <dbReference type="NCBI Taxonomy" id="264198"/>
    <lineage>
        <taxon>Bacteria</taxon>
        <taxon>Pseudomonadati</taxon>
        <taxon>Pseudomonadota</taxon>
        <taxon>Betaproteobacteria</taxon>
        <taxon>Burkholderiales</taxon>
        <taxon>Burkholderiaceae</taxon>
        <taxon>Cupriavidus</taxon>
    </lineage>
</organism>
<gene>
    <name evidence="1" type="ordered locus">Reut_A0601</name>
</gene>
<reference evidence="1" key="1">
    <citation type="submission" date="2005-08" db="EMBL/GenBank/DDBJ databases">
        <title>Complete sequence of Chromosome1 of Ralstonia eutropha JMP134.</title>
        <authorList>
            <person name="Copeland A."/>
            <person name="Lucas S."/>
            <person name="Lapidus A."/>
            <person name="Barry K."/>
            <person name="Detter J.C."/>
            <person name="Glavina T."/>
            <person name="Hammon N."/>
            <person name="Israni S."/>
            <person name="Pitluck S."/>
            <person name="Goltsman E."/>
            <person name="Martinez M."/>
            <person name="Schmutz J."/>
            <person name="Larimer F."/>
            <person name="Land M."/>
            <person name="Lykidis A."/>
            <person name="Richardson P."/>
        </authorList>
    </citation>
    <scope>NUCLEOTIDE SEQUENCE</scope>
    <source>
        <strain evidence="1">JMP134</strain>
    </source>
</reference>
<protein>
    <submittedName>
        <fullName evidence="1">Uncharacterized protein</fullName>
    </submittedName>
</protein>
<sequence length="114" mass="12155">MLNCRGNAMCVPKARTVLAGIPGSACYSRLPSGQEAGMQLCENCLSVTRDTSGAPGHPGLRIVDTRRSRIPGSVTVTISTFRCQECGAIWRYREAKDNGPKGWALVPDEGTGSE</sequence>
<dbReference type="KEGG" id="reu:Reut_A0601"/>
<dbReference type="AlphaFoldDB" id="Q475F0"/>
<evidence type="ECO:0000313" key="1">
    <source>
        <dbReference type="EMBL" id="AAZ59983.1"/>
    </source>
</evidence>
<dbReference type="EMBL" id="CP000090">
    <property type="protein sequence ID" value="AAZ59983.1"/>
    <property type="molecule type" value="Genomic_DNA"/>
</dbReference>
<proteinExistence type="predicted"/>
<accession>Q475F0</accession>
<dbReference type="HOGENOM" id="CLU_2116943_0_0_4"/>